<keyword evidence="1" id="KW-0732">Signal</keyword>
<name>R5VG24_9BACT</name>
<evidence type="ECO:0000313" key="2">
    <source>
        <dbReference type="EMBL" id="CCZ86874.1"/>
    </source>
</evidence>
<accession>R5VG24</accession>
<sequence length="188" mass="21506">MKKLLLLITCFLSGITSFAQEIEYDKTENGERSIMCKYENVRSMKDKTVFSVALMAEQDKEKNIFYFLSLKTTSNTPITVEKGGILLIKLNDDSVLELHTQMEYAGTVRDIHNINGFVYSDYTINPAFQISKEQISQISEGVKKIRLVTTTDYRDKEFKKDKIGAAIKAQYELIQKKLKETTSITDGF</sequence>
<protein>
    <recommendedName>
        <fullName evidence="4">DUF4468 domain-containing protein</fullName>
    </recommendedName>
</protein>
<comment type="caution">
    <text evidence="2">The sequence shown here is derived from an EMBL/GenBank/DDBJ whole genome shotgun (WGS) entry which is preliminary data.</text>
</comment>
<dbReference type="RefSeq" id="WP_022053946.1">
    <property type="nucleotide sequence ID" value="NZ_HF998153.1"/>
</dbReference>
<dbReference type="AlphaFoldDB" id="R5VG24"/>
<reference evidence="2" key="1">
    <citation type="submission" date="2012-11" db="EMBL/GenBank/DDBJ databases">
        <title>Dependencies among metagenomic species, viruses, plasmids and units of genetic variation.</title>
        <authorList>
            <person name="Nielsen H.B."/>
            <person name="Almeida M."/>
            <person name="Juncker A.S."/>
            <person name="Rasmussen S."/>
            <person name="Li J."/>
            <person name="Sunagawa S."/>
            <person name="Plichta D."/>
            <person name="Gautier L."/>
            <person name="Le Chatelier E."/>
            <person name="Peletier E."/>
            <person name="Bonde I."/>
            <person name="Nielsen T."/>
            <person name="Manichanh C."/>
            <person name="Arumugam M."/>
            <person name="Batto J."/>
            <person name="Santos M.B.Q.D."/>
            <person name="Blom N."/>
            <person name="Borruel N."/>
            <person name="Burgdorf K.S."/>
            <person name="Boumezbeur F."/>
            <person name="Casellas F."/>
            <person name="Dore J."/>
            <person name="Guarner F."/>
            <person name="Hansen T."/>
            <person name="Hildebrand F."/>
            <person name="Kaas R.S."/>
            <person name="Kennedy S."/>
            <person name="Kristiansen K."/>
            <person name="Kultima J.R."/>
            <person name="Leonard P."/>
            <person name="Levenez F."/>
            <person name="Lund O."/>
            <person name="Moumen B."/>
            <person name="Le Paslier D."/>
            <person name="Pons N."/>
            <person name="Pedersen O."/>
            <person name="Prifti E."/>
            <person name="Qin J."/>
            <person name="Raes J."/>
            <person name="Tap J."/>
            <person name="Tims S."/>
            <person name="Ussery D.W."/>
            <person name="Yamada T."/>
            <person name="MetaHit consortium"/>
            <person name="Renault P."/>
            <person name="Sicheritz-Ponten T."/>
            <person name="Bork P."/>
            <person name="Wang J."/>
            <person name="Brunak S."/>
            <person name="Ehrlich S.D."/>
        </authorList>
    </citation>
    <scope>NUCLEOTIDE SEQUENCE [LARGE SCALE GENOMIC DNA]</scope>
</reference>
<evidence type="ECO:0000313" key="3">
    <source>
        <dbReference type="Proteomes" id="UP000018372"/>
    </source>
</evidence>
<organism evidence="2 3">
    <name type="scientific">Phocaeicola plebeius CAG:211</name>
    <dbReference type="NCBI Taxonomy" id="1263052"/>
    <lineage>
        <taxon>Bacteria</taxon>
        <taxon>Pseudomonadati</taxon>
        <taxon>Bacteroidota</taxon>
        <taxon>Bacteroidia</taxon>
        <taxon>Bacteroidales</taxon>
        <taxon>Bacteroidaceae</taxon>
        <taxon>Phocaeicola</taxon>
    </lineage>
</organism>
<gene>
    <name evidence="2" type="ORF">BN536_01724</name>
</gene>
<evidence type="ECO:0008006" key="4">
    <source>
        <dbReference type="Google" id="ProtNLM"/>
    </source>
</evidence>
<evidence type="ECO:0000256" key="1">
    <source>
        <dbReference type="SAM" id="SignalP"/>
    </source>
</evidence>
<proteinExistence type="predicted"/>
<dbReference type="EMBL" id="CBAT010000084">
    <property type="protein sequence ID" value="CCZ86874.1"/>
    <property type="molecule type" value="Genomic_DNA"/>
</dbReference>
<feature type="chain" id="PRO_5004407033" description="DUF4468 domain-containing protein" evidence="1">
    <location>
        <begin position="20"/>
        <end position="188"/>
    </location>
</feature>
<feature type="signal peptide" evidence="1">
    <location>
        <begin position="1"/>
        <end position="19"/>
    </location>
</feature>
<dbReference type="Proteomes" id="UP000018372">
    <property type="component" value="Unassembled WGS sequence"/>
</dbReference>